<dbReference type="VEuPathDB" id="VectorBase:MDOMA2_016907"/>
<accession>A0A1I8M4P5</accession>
<dbReference type="GeneID" id="101888001"/>
<keyword evidence="1" id="KW-0732">Signal</keyword>
<evidence type="ECO:0000313" key="4">
    <source>
        <dbReference type="RefSeq" id="XP_011290780.1"/>
    </source>
</evidence>
<proteinExistence type="predicted"/>
<gene>
    <name evidence="2" type="primary">101888001</name>
    <name evidence="4" type="synonym">LOC101888001</name>
</gene>
<dbReference type="VEuPathDB" id="VectorBase:MDOA001190"/>
<dbReference type="Proteomes" id="UP001652621">
    <property type="component" value="Unplaced"/>
</dbReference>
<evidence type="ECO:0000313" key="2">
    <source>
        <dbReference type="EnsemblMetazoa" id="MDOA001190-PB"/>
    </source>
</evidence>
<feature type="chain" id="PRO_5044559839" evidence="1">
    <location>
        <begin position="21"/>
        <end position="250"/>
    </location>
</feature>
<organism evidence="2">
    <name type="scientific">Musca domestica</name>
    <name type="common">House fly</name>
    <dbReference type="NCBI Taxonomy" id="7370"/>
    <lineage>
        <taxon>Eukaryota</taxon>
        <taxon>Metazoa</taxon>
        <taxon>Ecdysozoa</taxon>
        <taxon>Arthropoda</taxon>
        <taxon>Hexapoda</taxon>
        <taxon>Insecta</taxon>
        <taxon>Pterygota</taxon>
        <taxon>Neoptera</taxon>
        <taxon>Endopterygota</taxon>
        <taxon>Diptera</taxon>
        <taxon>Brachycera</taxon>
        <taxon>Muscomorpha</taxon>
        <taxon>Muscoidea</taxon>
        <taxon>Muscidae</taxon>
        <taxon>Musca</taxon>
    </lineage>
</organism>
<dbReference type="eggNOG" id="ENOG502SWKR">
    <property type="taxonomic scope" value="Eukaryota"/>
</dbReference>
<dbReference type="RefSeq" id="XP_011290780.1">
    <property type="nucleotide sequence ID" value="XM_011292478.2"/>
</dbReference>
<evidence type="ECO:0000313" key="3">
    <source>
        <dbReference type="Proteomes" id="UP001652621"/>
    </source>
</evidence>
<name>A0A1I8M4P5_MUSDO</name>
<feature type="signal peptide" evidence="1">
    <location>
        <begin position="1"/>
        <end position="20"/>
    </location>
</feature>
<protein>
    <submittedName>
        <fullName evidence="4">Uncharacterized protein LOC101888001</fullName>
    </submittedName>
</protein>
<sequence length="250" mass="26009">MQQLAKALLLVGLLGITAHAKTIVLAKDNVTSHLMLHGGGGGDGGDGKPAVTAPASEAGNLDKTVDLSTPSSAVEDWSLVCQQLCGAALGGTACSPYCKNKPVLPTKVQIENANTLLMDSKKQFMCPRLCGLQLGDGVCTCQNWTLDNLKPMKNVADSNVCSLFCDVHNVTLAGCSPCNASNQMSVDTTNAVPMSKGEQLANKIAVLSDVRDVITTTTTTTPNWNELCASLCKTGDGGSLCNCDLSPFFA</sequence>
<reference evidence="2" key="1">
    <citation type="submission" date="2020-05" db="UniProtKB">
        <authorList>
            <consortium name="EnsemblMetazoa"/>
        </authorList>
    </citation>
    <scope>IDENTIFICATION</scope>
    <source>
        <strain evidence="2">Aabys</strain>
    </source>
</reference>
<reference evidence="4" key="2">
    <citation type="submission" date="2025-04" db="UniProtKB">
        <authorList>
            <consortium name="RefSeq"/>
        </authorList>
    </citation>
    <scope>IDENTIFICATION</scope>
    <source>
        <strain evidence="4">Aabys</strain>
    </source>
</reference>
<dbReference type="EnsemblMetazoa" id="MDOA001190-RB">
    <property type="protein sequence ID" value="MDOA001190-PB"/>
    <property type="gene ID" value="MDOA001190"/>
</dbReference>
<dbReference type="AlphaFoldDB" id="A0A1I8M4P5"/>
<keyword evidence="3" id="KW-1185">Reference proteome</keyword>
<dbReference type="KEGG" id="mde:101888001"/>
<dbReference type="OrthoDB" id="8173223at2759"/>
<evidence type="ECO:0000256" key="1">
    <source>
        <dbReference type="SAM" id="SignalP"/>
    </source>
</evidence>